<dbReference type="EMBL" id="BART01027728">
    <property type="protein sequence ID" value="GAG96601.1"/>
    <property type="molecule type" value="Genomic_DNA"/>
</dbReference>
<reference evidence="1" key="1">
    <citation type="journal article" date="2014" name="Front. Microbiol.">
        <title>High frequency of phylogenetically diverse reductive dehalogenase-homologous genes in deep subseafloor sedimentary metagenomes.</title>
        <authorList>
            <person name="Kawai M."/>
            <person name="Futagami T."/>
            <person name="Toyoda A."/>
            <person name="Takaki Y."/>
            <person name="Nishi S."/>
            <person name="Hori S."/>
            <person name="Arai W."/>
            <person name="Tsubouchi T."/>
            <person name="Morono Y."/>
            <person name="Uchiyama I."/>
            <person name="Ito T."/>
            <person name="Fujiyama A."/>
            <person name="Inagaki F."/>
            <person name="Takami H."/>
        </authorList>
    </citation>
    <scope>NUCLEOTIDE SEQUENCE</scope>
    <source>
        <strain evidence="1">Expedition CK06-06</strain>
    </source>
</reference>
<name>X1DJK8_9ZZZZ</name>
<feature type="non-terminal residue" evidence="1">
    <location>
        <position position="208"/>
    </location>
</feature>
<protein>
    <submittedName>
        <fullName evidence="1">Uncharacterized protein</fullName>
    </submittedName>
</protein>
<organism evidence="1">
    <name type="scientific">marine sediment metagenome</name>
    <dbReference type="NCBI Taxonomy" id="412755"/>
    <lineage>
        <taxon>unclassified sequences</taxon>
        <taxon>metagenomes</taxon>
        <taxon>ecological metagenomes</taxon>
    </lineage>
</organism>
<sequence>MEIIEYKYHITDEYLGTKPITRAEIAKFLFSLGKKKTILTKVEKAELQCLLDEFRADLFLQSQLSWDDSGPIKSLPGFLKSFIYRNRRNLYSSIGEIYSLYFDPVIVRKTSIGRVHGTSKDDNIYTTGNGFILRGTIGEHVGFHIDIRDSKEWGSREYPEKITTTMPGRGYATFKGDHAEFDETYAHVCYTNGPFVIFYGRGRNVWGR</sequence>
<evidence type="ECO:0000313" key="1">
    <source>
        <dbReference type="EMBL" id="GAG96601.1"/>
    </source>
</evidence>
<proteinExistence type="predicted"/>
<comment type="caution">
    <text evidence="1">The sequence shown here is derived from an EMBL/GenBank/DDBJ whole genome shotgun (WGS) entry which is preliminary data.</text>
</comment>
<accession>X1DJK8</accession>
<gene>
    <name evidence="1" type="ORF">S01H4_49087</name>
</gene>
<dbReference type="AlphaFoldDB" id="X1DJK8"/>